<dbReference type="KEGG" id="och:CES85_3760"/>
<sequence length="44" mass="4889">MFALEPSISKLIMIAIAAGWDRDQVLYAITCLAAREATDKQYLS</sequence>
<dbReference type="EMBL" id="CP022605">
    <property type="protein sequence ID" value="ASV88417.1"/>
    <property type="molecule type" value="Genomic_DNA"/>
</dbReference>
<organism evidence="1 2">
    <name type="scientific">Ochrobactrum quorumnocens</name>
    <dbReference type="NCBI Taxonomy" id="271865"/>
    <lineage>
        <taxon>Bacteria</taxon>
        <taxon>Pseudomonadati</taxon>
        <taxon>Pseudomonadota</taxon>
        <taxon>Alphaproteobacteria</taxon>
        <taxon>Hyphomicrobiales</taxon>
        <taxon>Brucellaceae</taxon>
        <taxon>Brucella/Ochrobactrum group</taxon>
        <taxon>Ochrobactrum</taxon>
    </lineage>
</organism>
<protein>
    <submittedName>
        <fullName evidence="1">Uncharacterized protein</fullName>
    </submittedName>
</protein>
<proteinExistence type="predicted"/>
<keyword evidence="1" id="KW-0614">Plasmid</keyword>
<evidence type="ECO:0000313" key="2">
    <source>
        <dbReference type="Proteomes" id="UP000215256"/>
    </source>
</evidence>
<dbReference type="Proteomes" id="UP000215256">
    <property type="component" value="Plasmid unnamed1"/>
</dbReference>
<geneLocation type="plasmid" evidence="1 2">
    <name>unnamed1</name>
</geneLocation>
<reference evidence="1 2" key="1">
    <citation type="submission" date="2017-07" db="EMBL/GenBank/DDBJ databases">
        <title>Phylogenetic study on the rhizospheric bacterium Ochrobactrum sp. A44.</title>
        <authorList>
            <person name="Krzyzanowska D.M."/>
            <person name="Ossowicki A."/>
            <person name="Rajewska M."/>
            <person name="Maciag T."/>
            <person name="Kaczynski Z."/>
            <person name="Czerwicka M."/>
            <person name="Jafra S."/>
        </authorList>
    </citation>
    <scope>NUCLEOTIDE SEQUENCE [LARGE SCALE GENOMIC DNA]</scope>
    <source>
        <strain evidence="1 2">A44</strain>
        <plasmid evidence="1 2">unnamed1</plasmid>
    </source>
</reference>
<accession>A0A248UNI5</accession>
<name>A0A248UNI5_9HYPH</name>
<dbReference type="AlphaFoldDB" id="A0A248UNI5"/>
<gene>
    <name evidence="1" type="ORF">CES85_3760</name>
</gene>
<evidence type="ECO:0000313" key="1">
    <source>
        <dbReference type="EMBL" id="ASV88417.1"/>
    </source>
</evidence>